<keyword evidence="19" id="KW-1185">Reference proteome</keyword>
<dbReference type="GeneID" id="105361412"/>
<dbReference type="RefSeq" id="XP_011496891.1">
    <property type="nucleotide sequence ID" value="XM_011498589.1"/>
</dbReference>
<evidence type="ECO:0000256" key="14">
    <source>
        <dbReference type="ARBA" id="ARBA00043691"/>
    </source>
</evidence>
<evidence type="ECO:0000313" key="20">
    <source>
        <dbReference type="RefSeq" id="XP_011496891.1"/>
    </source>
</evidence>
<keyword evidence="10" id="KW-0325">Glycoprotein</keyword>
<feature type="signal peptide" evidence="18">
    <location>
        <begin position="1"/>
        <end position="20"/>
    </location>
</feature>
<evidence type="ECO:0000256" key="1">
    <source>
        <dbReference type="ARBA" id="ARBA00004236"/>
    </source>
</evidence>
<dbReference type="GO" id="GO:0052745">
    <property type="term" value="F:inositol phosphate phosphatase activity"/>
    <property type="evidence" value="ECO:0007669"/>
    <property type="project" value="TreeGrafter"/>
</dbReference>
<evidence type="ECO:0000256" key="7">
    <source>
        <dbReference type="ARBA" id="ARBA00022729"/>
    </source>
</evidence>
<keyword evidence="6" id="KW-1003">Cell membrane</keyword>
<dbReference type="SUPFAM" id="SSF53254">
    <property type="entry name" value="Phosphoglycerate mutase-like"/>
    <property type="match status" value="1"/>
</dbReference>
<feature type="disulfide bond" evidence="16">
    <location>
        <begin position="58"/>
        <end position="396"/>
    </location>
</feature>
<sequence length="476" mass="55546">MNLYILVQFSLGALLSQVTAREIDYCYTSDQDPYLLMGTKTAYQFVQGRSRFPPVSNCSPIQIWILSRHGTRYPGKKSIAPLLTLSRLRDQIIYNHENRGNGRLCNNDFQALKNWYPYPSLNETFANELTRQGEQDMRLLARRLQSEFPDILRADPQINNYQIYKFRSSNTSRTRKSMEAFMDGLFNSRNAVPKEYTPSNDSLLHADKNCPEWDKSYDTDHVNDESDKFILGTEYQNLIQNVSSRLGFSHNINNESIGLMYDMCRYEKAWEINRLSIWCSIFNKQELKILEYLEDLNHFYYTGPGREINKKLGCPLVKDMFEHFRNLESGHDENEPKGIFYFSHTVTLQNFMAALDIDKDSTPLLASNYHSVTRRHYRTSMHGAFGTNIVAVFYRCSDVHSPNKVMFYINEIPLLMDGCKVGLCDWEFLKERFGRTAEECNLNFCFNPNDASVFNTYGFAYIFIIIHAILRSLFYL</sequence>
<dbReference type="KEGG" id="csol:105361412"/>
<dbReference type="FunFam" id="3.40.50.1240:FF:000014">
    <property type="entry name" value="Multiple inositol polyphosphate phosphatase 1"/>
    <property type="match status" value="1"/>
</dbReference>
<evidence type="ECO:0000256" key="11">
    <source>
        <dbReference type="ARBA" id="ARBA00031642"/>
    </source>
</evidence>
<dbReference type="CDD" id="cd07061">
    <property type="entry name" value="HP_HAP_like"/>
    <property type="match status" value="1"/>
</dbReference>
<evidence type="ECO:0000256" key="18">
    <source>
        <dbReference type="SAM" id="SignalP"/>
    </source>
</evidence>
<feature type="transmembrane region" description="Helical" evidence="17">
    <location>
        <begin position="454"/>
        <end position="474"/>
    </location>
</feature>
<evidence type="ECO:0000256" key="9">
    <source>
        <dbReference type="ARBA" id="ARBA00023136"/>
    </source>
</evidence>
<keyword evidence="17" id="KW-0812">Transmembrane</keyword>
<comment type="similarity">
    <text evidence="2">Belongs to the histidine acid phosphatase family. MINPP1 subfamily.</text>
</comment>
<dbReference type="InterPro" id="IPR029033">
    <property type="entry name" value="His_PPase_superfam"/>
</dbReference>
<name>A0AAJ7DUI9_9HYME</name>
<dbReference type="PANTHER" id="PTHR20963">
    <property type="entry name" value="MULTIPLE INOSITOL POLYPHOSPHATE PHOSPHATASE-RELATED"/>
    <property type="match status" value="1"/>
</dbReference>
<evidence type="ECO:0000256" key="10">
    <source>
        <dbReference type="ARBA" id="ARBA00023180"/>
    </source>
</evidence>
<dbReference type="Proteomes" id="UP000695007">
    <property type="component" value="Unplaced"/>
</dbReference>
<evidence type="ECO:0000256" key="15">
    <source>
        <dbReference type="ARBA" id="ARBA00043832"/>
    </source>
</evidence>
<dbReference type="GO" id="GO:0034417">
    <property type="term" value="F:bisphosphoglycerate 3-phosphatase activity"/>
    <property type="evidence" value="ECO:0007669"/>
    <property type="project" value="UniProtKB-EC"/>
</dbReference>
<evidence type="ECO:0000256" key="6">
    <source>
        <dbReference type="ARBA" id="ARBA00022475"/>
    </source>
</evidence>
<dbReference type="GO" id="GO:0003993">
    <property type="term" value="F:acid phosphatase activity"/>
    <property type="evidence" value="ECO:0007669"/>
    <property type="project" value="TreeGrafter"/>
</dbReference>
<organism evidence="19 20">
    <name type="scientific">Ceratosolen solmsi marchali</name>
    <dbReference type="NCBI Taxonomy" id="326594"/>
    <lineage>
        <taxon>Eukaryota</taxon>
        <taxon>Metazoa</taxon>
        <taxon>Ecdysozoa</taxon>
        <taxon>Arthropoda</taxon>
        <taxon>Hexapoda</taxon>
        <taxon>Insecta</taxon>
        <taxon>Pterygota</taxon>
        <taxon>Neoptera</taxon>
        <taxon>Endopterygota</taxon>
        <taxon>Hymenoptera</taxon>
        <taxon>Apocrita</taxon>
        <taxon>Proctotrupomorpha</taxon>
        <taxon>Chalcidoidea</taxon>
        <taxon>Agaonidae</taxon>
        <taxon>Agaoninae</taxon>
        <taxon>Ceratosolen</taxon>
    </lineage>
</organism>
<evidence type="ECO:0000256" key="12">
    <source>
        <dbReference type="ARBA" id="ARBA00043668"/>
    </source>
</evidence>
<evidence type="ECO:0000256" key="2">
    <source>
        <dbReference type="ARBA" id="ARBA00008422"/>
    </source>
</evidence>
<keyword evidence="17" id="KW-1133">Transmembrane helix</keyword>
<evidence type="ECO:0000256" key="17">
    <source>
        <dbReference type="SAM" id="Phobius"/>
    </source>
</evidence>
<feature type="chain" id="PRO_5042471456" description="Multiple inositol polyphosphate phosphatase 1" evidence="18">
    <location>
        <begin position="21"/>
        <end position="476"/>
    </location>
</feature>
<gene>
    <name evidence="20" type="primary">LOC105361412</name>
</gene>
<evidence type="ECO:0000256" key="16">
    <source>
        <dbReference type="PIRSR" id="PIRSR000894-2"/>
    </source>
</evidence>
<keyword evidence="7 18" id="KW-0732">Signal</keyword>
<comment type="catalytic activity">
    <reaction evidence="14">
        <text>1D-myo-inositol hexakisphosphate + H2O = 1D-myo-inositol 1,2,4,5,6-pentakisphosphate + phosphate</text>
        <dbReference type="Rhea" id="RHEA:16989"/>
        <dbReference type="ChEBI" id="CHEBI:15377"/>
        <dbReference type="ChEBI" id="CHEBI:43474"/>
        <dbReference type="ChEBI" id="CHEBI:57798"/>
        <dbReference type="ChEBI" id="CHEBI:58130"/>
        <dbReference type="EC" id="3.1.3.62"/>
    </reaction>
    <physiologicalReaction direction="left-to-right" evidence="14">
        <dbReference type="Rhea" id="RHEA:16990"/>
    </physiologicalReaction>
</comment>
<comment type="subcellular location">
    <subcellularLocation>
        <location evidence="1">Cell membrane</location>
    </subcellularLocation>
</comment>
<dbReference type="PANTHER" id="PTHR20963:SF8">
    <property type="entry name" value="MULTIPLE INOSITOL POLYPHOSPHATE PHOSPHATASE 1"/>
    <property type="match status" value="1"/>
</dbReference>
<dbReference type="InterPro" id="IPR016274">
    <property type="entry name" value="Histidine_acid_Pase_euk"/>
</dbReference>
<evidence type="ECO:0000256" key="5">
    <source>
        <dbReference type="ARBA" id="ARBA00018097"/>
    </source>
</evidence>
<reference evidence="20" key="1">
    <citation type="submission" date="2025-08" db="UniProtKB">
        <authorList>
            <consortium name="RefSeq"/>
        </authorList>
    </citation>
    <scope>IDENTIFICATION</scope>
</reference>
<evidence type="ECO:0000256" key="8">
    <source>
        <dbReference type="ARBA" id="ARBA00022801"/>
    </source>
</evidence>
<evidence type="ECO:0000313" key="19">
    <source>
        <dbReference type="Proteomes" id="UP000695007"/>
    </source>
</evidence>
<evidence type="ECO:0000256" key="3">
    <source>
        <dbReference type="ARBA" id="ARBA00012976"/>
    </source>
</evidence>
<comment type="catalytic activity">
    <reaction evidence="12">
        <text>1D-myo-inositol 1,2,5,6-tetrakisphosphate + H2O = 1D-myo-inositol 1,2,6-trisphosphate + phosphate</text>
        <dbReference type="Rhea" id="RHEA:77119"/>
        <dbReference type="ChEBI" id="CHEBI:15377"/>
        <dbReference type="ChEBI" id="CHEBI:43474"/>
        <dbReference type="ChEBI" id="CHEBI:195535"/>
        <dbReference type="ChEBI" id="CHEBI:195537"/>
        <dbReference type="EC" id="3.1.3.62"/>
    </reaction>
    <physiologicalReaction direction="left-to-right" evidence="12">
        <dbReference type="Rhea" id="RHEA:77120"/>
    </physiologicalReaction>
</comment>
<protein>
    <recommendedName>
        <fullName evidence="5">Multiple inositol polyphosphate phosphatase 1</fullName>
        <ecNumber evidence="4">3.1.3.62</ecNumber>
        <ecNumber evidence="3">3.1.3.80</ecNumber>
    </recommendedName>
    <alternativeName>
        <fullName evidence="11">2,3-bisphosphoglycerate 3-phosphatase</fullName>
    </alternativeName>
</protein>
<comment type="catalytic activity">
    <reaction evidence="15">
        <text>(2R)-2,3-bisphosphoglycerate + H2O = (2R)-2-phosphoglycerate + phosphate</text>
        <dbReference type="Rhea" id="RHEA:27381"/>
        <dbReference type="ChEBI" id="CHEBI:15377"/>
        <dbReference type="ChEBI" id="CHEBI:43474"/>
        <dbReference type="ChEBI" id="CHEBI:58248"/>
        <dbReference type="ChEBI" id="CHEBI:58289"/>
        <dbReference type="EC" id="3.1.3.80"/>
    </reaction>
    <physiologicalReaction direction="left-to-right" evidence="15">
        <dbReference type="Rhea" id="RHEA:27382"/>
    </physiologicalReaction>
</comment>
<dbReference type="EC" id="3.1.3.80" evidence="3"/>
<comment type="catalytic activity">
    <reaction evidence="13">
        <text>1D-myo-inositol 1,2,4,5,6-pentakisphosphate + H2O = 1D-myo-inositol 1,2,5,6-tetrakisphosphate + phosphate</text>
        <dbReference type="Rhea" id="RHEA:77115"/>
        <dbReference type="ChEBI" id="CHEBI:15377"/>
        <dbReference type="ChEBI" id="CHEBI:43474"/>
        <dbReference type="ChEBI" id="CHEBI:57798"/>
        <dbReference type="ChEBI" id="CHEBI:195535"/>
        <dbReference type="EC" id="3.1.3.62"/>
    </reaction>
    <physiologicalReaction direction="left-to-right" evidence="13">
        <dbReference type="Rhea" id="RHEA:77116"/>
    </physiologicalReaction>
</comment>
<feature type="disulfide bond" evidence="16">
    <location>
        <begin position="264"/>
        <end position="279"/>
    </location>
</feature>
<evidence type="ECO:0000256" key="4">
    <source>
        <dbReference type="ARBA" id="ARBA00013040"/>
    </source>
</evidence>
<dbReference type="AlphaFoldDB" id="A0AAJ7DUI9"/>
<dbReference type="InterPro" id="IPR000560">
    <property type="entry name" value="His_Pase_clade-2"/>
</dbReference>
<evidence type="ECO:0000256" key="13">
    <source>
        <dbReference type="ARBA" id="ARBA00043671"/>
    </source>
</evidence>
<dbReference type="PIRSF" id="PIRSF000894">
    <property type="entry name" value="Acid_phosphatase"/>
    <property type="match status" value="1"/>
</dbReference>
<dbReference type="EC" id="3.1.3.62" evidence="4"/>
<dbReference type="Gene3D" id="3.40.50.1240">
    <property type="entry name" value="Phosphoglycerate mutase-like"/>
    <property type="match status" value="1"/>
</dbReference>
<dbReference type="Pfam" id="PF00328">
    <property type="entry name" value="His_Phos_2"/>
    <property type="match status" value="1"/>
</dbReference>
<accession>A0AAJ7DUI9</accession>
<keyword evidence="9 17" id="KW-0472">Membrane</keyword>
<keyword evidence="16" id="KW-1015">Disulfide bond</keyword>
<keyword evidence="8" id="KW-0378">Hydrolase</keyword>
<dbReference type="GO" id="GO:0005886">
    <property type="term" value="C:plasma membrane"/>
    <property type="evidence" value="ECO:0007669"/>
    <property type="project" value="UniProtKB-SubCell"/>
</dbReference>
<proteinExistence type="inferred from homology"/>